<accession>A0A2A5RLM2</accession>
<dbReference type="EMBL" id="JXJU01000005">
    <property type="protein sequence ID" value="PCS00177.1"/>
    <property type="molecule type" value="Genomic_DNA"/>
</dbReference>
<gene>
    <name evidence="2" type="ORF">RT41_GL001488</name>
</gene>
<name>A0A2A5RLM2_9LACT</name>
<protein>
    <submittedName>
        <fullName evidence="2">Uncharacterized protein</fullName>
    </submittedName>
</protein>
<dbReference type="AlphaFoldDB" id="A0A2A5RLM2"/>
<dbReference type="Proteomes" id="UP000218181">
    <property type="component" value="Unassembled WGS sequence"/>
</dbReference>
<sequence length="190" mass="22415">MPKVHKLHRNSENPEVQKTINIVEVCGILIFVISMLLQFLIIPKNFFSIIHPLLFLLKPFLPIIIIITFMTTSTIITIDWLKSPRSPILKIRIKHQLKIFADEFIPEGVEIQYLVHNNYKESADKIRVILYSNGYLEESEPARIGRKLSEWFNIPLRSWIEDEQITGHYVFDLSYRKPIRQEVNFDIQTL</sequence>
<keyword evidence="1" id="KW-1133">Transmembrane helix</keyword>
<evidence type="ECO:0000313" key="3">
    <source>
        <dbReference type="Proteomes" id="UP000218181"/>
    </source>
</evidence>
<keyword evidence="3" id="KW-1185">Reference proteome</keyword>
<organism evidence="2 3">
    <name type="scientific">Lactococcus fujiensis JCM 16395</name>
    <dbReference type="NCBI Taxonomy" id="1291764"/>
    <lineage>
        <taxon>Bacteria</taxon>
        <taxon>Bacillati</taxon>
        <taxon>Bacillota</taxon>
        <taxon>Bacilli</taxon>
        <taxon>Lactobacillales</taxon>
        <taxon>Streptococcaceae</taxon>
        <taxon>Lactococcus</taxon>
    </lineage>
</organism>
<evidence type="ECO:0000256" key="1">
    <source>
        <dbReference type="SAM" id="Phobius"/>
    </source>
</evidence>
<evidence type="ECO:0000313" key="2">
    <source>
        <dbReference type="EMBL" id="PCS00177.1"/>
    </source>
</evidence>
<proteinExistence type="predicted"/>
<dbReference type="STRING" id="1291764.GCA_001311235_02862"/>
<comment type="caution">
    <text evidence="2">The sequence shown here is derived from an EMBL/GenBank/DDBJ whole genome shotgun (WGS) entry which is preliminary data.</text>
</comment>
<reference evidence="2 3" key="1">
    <citation type="submission" date="2014-12" db="EMBL/GenBank/DDBJ databases">
        <title>Draft genome sequences of 10 type strains of Lactococcus.</title>
        <authorList>
            <person name="Sun Z."/>
            <person name="Zhong Z."/>
            <person name="Liu W."/>
            <person name="Zhang W."/>
            <person name="Zhang H."/>
        </authorList>
    </citation>
    <scope>NUCLEOTIDE SEQUENCE [LARGE SCALE GENOMIC DNA]</scope>
    <source>
        <strain evidence="2 3">JCM 16395</strain>
    </source>
</reference>
<feature type="transmembrane region" description="Helical" evidence="1">
    <location>
        <begin position="21"/>
        <end position="41"/>
    </location>
</feature>
<keyword evidence="1" id="KW-0812">Transmembrane</keyword>
<keyword evidence="1" id="KW-0472">Membrane</keyword>